<protein>
    <recommendedName>
        <fullName evidence="4">DUF4398 domain-containing protein</fullName>
    </recommendedName>
</protein>
<keyword evidence="3" id="KW-0614">Plasmid</keyword>
<evidence type="ECO:0000256" key="2">
    <source>
        <dbReference type="SAM" id="SignalP"/>
    </source>
</evidence>
<feature type="signal peptide" evidence="2">
    <location>
        <begin position="1"/>
        <end position="20"/>
    </location>
</feature>
<name>H2ERQ8_ALIFS</name>
<dbReference type="EMBL" id="JQ031550">
    <property type="protein sequence ID" value="AEY78075.1"/>
    <property type="molecule type" value="Genomic_DNA"/>
</dbReference>
<feature type="coiled-coil region" evidence="1">
    <location>
        <begin position="29"/>
        <end position="93"/>
    </location>
</feature>
<proteinExistence type="predicted"/>
<feature type="chain" id="PRO_5003560789" description="DUF4398 domain-containing protein" evidence="2">
    <location>
        <begin position="21"/>
        <end position="96"/>
    </location>
</feature>
<dbReference type="RefSeq" id="WP_014343572.1">
    <property type="nucleotide sequence ID" value="NC_016850.1"/>
</dbReference>
<evidence type="ECO:0008006" key="4">
    <source>
        <dbReference type="Google" id="ProtNLM"/>
    </source>
</evidence>
<evidence type="ECO:0000256" key="1">
    <source>
        <dbReference type="SAM" id="Coils"/>
    </source>
</evidence>
<reference evidence="3" key="1">
    <citation type="submission" date="2011-11" db="EMBL/GenBank/DDBJ databases">
        <authorList>
            <person name="Summers A.O."/>
            <person name="Wireman J."/>
            <person name="Williams L.E."/>
        </authorList>
    </citation>
    <scope>NUCLEOTIDE SEQUENCE</scope>
    <source>
        <strain evidence="3">CG103</strain>
        <plasmid evidence="3">pCG103-32</plasmid>
    </source>
</reference>
<organism evidence="3">
    <name type="scientific">Aliivibrio fischeri</name>
    <name type="common">Vibrio fischeri</name>
    <dbReference type="NCBI Taxonomy" id="668"/>
    <lineage>
        <taxon>Bacteria</taxon>
        <taxon>Pseudomonadati</taxon>
        <taxon>Pseudomonadota</taxon>
        <taxon>Gammaproteobacteria</taxon>
        <taxon>Vibrionales</taxon>
        <taxon>Vibrionaceae</taxon>
        <taxon>Aliivibrio</taxon>
    </lineage>
</organism>
<evidence type="ECO:0000313" key="3">
    <source>
        <dbReference type="EMBL" id="AEY78075.1"/>
    </source>
</evidence>
<geneLocation type="plasmid" evidence="3">
    <name>pCG103-32</name>
</geneLocation>
<sequence>MKKSFIIATILVLSSGNAFARCSDYLRWVEDAERQLLQTKHSLEDAIQRVNNAAQFGDQFQYDQAYYQYEQEKQQYEQDVNHYNSQVNHYNSNCAY</sequence>
<keyword evidence="1" id="KW-0175">Coiled coil</keyword>
<dbReference type="AlphaFoldDB" id="H2ERQ8"/>
<keyword evidence="2" id="KW-0732">Signal</keyword>
<accession>H2ERQ8</accession>